<dbReference type="EMBL" id="CAUYUE010000001">
    <property type="protein sequence ID" value="CAK0737084.1"/>
    <property type="molecule type" value="Genomic_DNA"/>
</dbReference>
<organism evidence="3 4">
    <name type="scientific">Coccomyxa viridis</name>
    <dbReference type="NCBI Taxonomy" id="1274662"/>
    <lineage>
        <taxon>Eukaryota</taxon>
        <taxon>Viridiplantae</taxon>
        <taxon>Chlorophyta</taxon>
        <taxon>core chlorophytes</taxon>
        <taxon>Trebouxiophyceae</taxon>
        <taxon>Trebouxiophyceae incertae sedis</taxon>
        <taxon>Coccomyxaceae</taxon>
        <taxon>Coccomyxa</taxon>
    </lineage>
</organism>
<evidence type="ECO:0000313" key="3">
    <source>
        <dbReference type="EMBL" id="CAK0737084.1"/>
    </source>
</evidence>
<dbReference type="Proteomes" id="UP001314263">
    <property type="component" value="Unassembled WGS sequence"/>
</dbReference>
<protein>
    <recommendedName>
        <fullName evidence="2">BZIP domain-containing protein</fullName>
    </recommendedName>
</protein>
<accession>A0AAV1HTS0</accession>
<reference evidence="3 4" key="1">
    <citation type="submission" date="2023-10" db="EMBL/GenBank/DDBJ databases">
        <authorList>
            <person name="Maclean D."/>
            <person name="Macfadyen A."/>
        </authorList>
    </citation>
    <scope>NUCLEOTIDE SEQUENCE [LARGE SCALE GENOMIC DNA]</scope>
</reference>
<feature type="region of interest" description="Disordered" evidence="1">
    <location>
        <begin position="86"/>
        <end position="155"/>
    </location>
</feature>
<keyword evidence="4" id="KW-1185">Reference proteome</keyword>
<evidence type="ECO:0000259" key="2">
    <source>
        <dbReference type="PROSITE" id="PS50217"/>
    </source>
</evidence>
<dbReference type="Gene3D" id="1.20.5.170">
    <property type="match status" value="1"/>
</dbReference>
<comment type="caution">
    <text evidence="3">The sequence shown here is derived from an EMBL/GenBank/DDBJ whole genome shotgun (WGS) entry which is preliminary data.</text>
</comment>
<dbReference type="InterPro" id="IPR004827">
    <property type="entry name" value="bZIP"/>
</dbReference>
<evidence type="ECO:0000313" key="4">
    <source>
        <dbReference type="Proteomes" id="UP001314263"/>
    </source>
</evidence>
<dbReference type="AlphaFoldDB" id="A0AAV1HTS0"/>
<feature type="compositionally biased region" description="Polar residues" evidence="1">
    <location>
        <begin position="96"/>
        <end position="113"/>
    </location>
</feature>
<dbReference type="PROSITE" id="PS50217">
    <property type="entry name" value="BZIP"/>
    <property type="match status" value="1"/>
</dbReference>
<dbReference type="Pfam" id="PF00170">
    <property type="entry name" value="bZIP_1"/>
    <property type="match status" value="1"/>
</dbReference>
<dbReference type="GO" id="GO:0003700">
    <property type="term" value="F:DNA-binding transcription factor activity"/>
    <property type="evidence" value="ECO:0007669"/>
    <property type="project" value="InterPro"/>
</dbReference>
<feature type="compositionally biased region" description="Basic and acidic residues" evidence="1">
    <location>
        <begin position="128"/>
        <end position="144"/>
    </location>
</feature>
<sequence length="238" mass="25754">MGSIPEASGTELDTFAMSSDLLSQFQRTMAETSPGQMQADLQTILAASMHMAPMGGMPGLHALEQLAPDLAASADAMPATDLLAAPGASQEHDSEQPSGGQAEMQQENGNGEVSSAAGLKRKGTPLTEEERRIRRKEINRESARRIRKRKNNEMESLKQQVGQLTNQVQLLIRFAAHVTRENRELALRLQQAAAQGGRHAQEEMQDPGLVASEALPAYEAQLTAQQYAPVHLPGLPQQ</sequence>
<name>A0AAV1HTS0_9CHLO</name>
<proteinExistence type="predicted"/>
<dbReference type="InterPro" id="IPR046347">
    <property type="entry name" value="bZIP_sf"/>
</dbReference>
<evidence type="ECO:0000256" key="1">
    <source>
        <dbReference type="SAM" id="MobiDB-lite"/>
    </source>
</evidence>
<dbReference type="SMART" id="SM00338">
    <property type="entry name" value="BRLZ"/>
    <property type="match status" value="1"/>
</dbReference>
<gene>
    <name evidence="3" type="ORF">CVIRNUC_000852</name>
</gene>
<dbReference type="SUPFAM" id="SSF57959">
    <property type="entry name" value="Leucine zipper domain"/>
    <property type="match status" value="1"/>
</dbReference>
<feature type="domain" description="BZIP" evidence="2">
    <location>
        <begin position="129"/>
        <end position="192"/>
    </location>
</feature>